<organism evidence="15 16">
    <name type="scientific">Cytophaga hutchinsonii (strain ATCC 33406 / DSM 1761 / CIP 103989 / NBRC 15051 / NCIMB 9469 / D465)</name>
    <dbReference type="NCBI Taxonomy" id="269798"/>
    <lineage>
        <taxon>Bacteria</taxon>
        <taxon>Pseudomonadati</taxon>
        <taxon>Bacteroidota</taxon>
        <taxon>Cytophagia</taxon>
        <taxon>Cytophagales</taxon>
        <taxon>Cytophagaceae</taxon>
        <taxon>Cytophaga</taxon>
    </lineage>
</organism>
<evidence type="ECO:0000256" key="10">
    <source>
        <dbReference type="ARBA" id="ARBA00038489"/>
    </source>
</evidence>
<feature type="active site" description="Cysteine sulfenic acid (-SOH) intermediate; for peroxidase activity" evidence="13">
    <location>
        <position position="56"/>
    </location>
</feature>
<reference evidence="15 16" key="1">
    <citation type="journal article" date="2007" name="Appl. Environ. Microbiol.">
        <title>Genome sequence of the cellulolytic gliding bacterium Cytophaga hutchinsonii.</title>
        <authorList>
            <person name="Xie G."/>
            <person name="Bruce D.C."/>
            <person name="Challacombe J.F."/>
            <person name="Chertkov O."/>
            <person name="Detter J.C."/>
            <person name="Gilna P."/>
            <person name="Han C.S."/>
            <person name="Lucas S."/>
            <person name="Misra M."/>
            <person name="Myers G.L."/>
            <person name="Richardson P."/>
            <person name="Tapia R."/>
            <person name="Thayer N."/>
            <person name="Thompson L.S."/>
            <person name="Brettin T.S."/>
            <person name="Henrissat B."/>
            <person name="Wilson D.B."/>
            <person name="McBride M.J."/>
        </authorList>
    </citation>
    <scope>NUCLEOTIDE SEQUENCE [LARGE SCALE GENOMIC DNA]</scope>
    <source>
        <strain evidence="16">ATCC 33406 / DSM 1761 / CIP 103989 / NBRC 15051 / NCIMB 9469 / D465</strain>
    </source>
</reference>
<evidence type="ECO:0000256" key="12">
    <source>
        <dbReference type="ARBA" id="ARBA00049091"/>
    </source>
</evidence>
<name>A0A6N4SNH9_CYTH3</name>
<keyword evidence="6 15" id="KW-0560">Oxidoreductase</keyword>
<dbReference type="PROSITE" id="PS51352">
    <property type="entry name" value="THIOREDOXIN_2"/>
    <property type="match status" value="1"/>
</dbReference>
<dbReference type="Proteomes" id="UP000001822">
    <property type="component" value="Chromosome"/>
</dbReference>
<protein>
    <recommendedName>
        <fullName evidence="3">thioredoxin-dependent peroxiredoxin</fullName>
        <ecNumber evidence="3">1.11.1.24</ecNumber>
    </recommendedName>
    <alternativeName>
        <fullName evidence="9">Thioredoxin peroxidase</fullName>
    </alternativeName>
    <alternativeName>
        <fullName evidence="11">Thioredoxin-dependent peroxiredoxin Bcp</fullName>
    </alternativeName>
</protein>
<evidence type="ECO:0000313" key="15">
    <source>
        <dbReference type="EMBL" id="ABG57852.1"/>
    </source>
</evidence>
<dbReference type="AlphaFoldDB" id="A0A6N4SNH9"/>
<evidence type="ECO:0000256" key="3">
    <source>
        <dbReference type="ARBA" id="ARBA00013017"/>
    </source>
</evidence>
<evidence type="ECO:0000256" key="6">
    <source>
        <dbReference type="ARBA" id="ARBA00023002"/>
    </source>
</evidence>
<comment type="subunit">
    <text evidence="2">Monomer.</text>
</comment>
<dbReference type="CDD" id="cd03017">
    <property type="entry name" value="PRX_BCP"/>
    <property type="match status" value="1"/>
</dbReference>
<dbReference type="Pfam" id="PF00578">
    <property type="entry name" value="AhpC-TSA"/>
    <property type="match status" value="1"/>
</dbReference>
<dbReference type="EC" id="1.11.1.24" evidence="3"/>
<evidence type="ECO:0000256" key="8">
    <source>
        <dbReference type="ARBA" id="ARBA00023284"/>
    </source>
</evidence>
<sequence>MFFISSSVYAQTQLKAGDKAPAFSAKDQNGKIVSLTSFKGRKLVLYFYPKDNTPGCTKEACNLRDYKDTLAAQGYTILGVSTDDAFSHQQFIKQYNLPYDLLVDSDAAINKAYGVWVQKEREGKVFYGTARTTFIINESGVITKVIDAVKVDAHAEQILTK</sequence>
<dbReference type="InterPro" id="IPR024706">
    <property type="entry name" value="Peroxiredoxin_AhpC-typ"/>
</dbReference>
<dbReference type="NCBIfam" id="NF006960">
    <property type="entry name" value="PRK09437.1"/>
    <property type="match status" value="1"/>
</dbReference>
<keyword evidence="7" id="KW-1015">Disulfide bond</keyword>
<evidence type="ECO:0000256" key="9">
    <source>
        <dbReference type="ARBA" id="ARBA00032824"/>
    </source>
</evidence>
<dbReference type="InterPro" id="IPR050924">
    <property type="entry name" value="Peroxiredoxin_BCP/PrxQ"/>
</dbReference>
<dbReference type="FunFam" id="3.40.30.10:FF:000007">
    <property type="entry name" value="Thioredoxin-dependent thiol peroxidase"/>
    <property type="match status" value="1"/>
</dbReference>
<evidence type="ECO:0000256" key="11">
    <source>
        <dbReference type="ARBA" id="ARBA00042639"/>
    </source>
</evidence>
<dbReference type="PIRSF" id="PIRSF000239">
    <property type="entry name" value="AHPC"/>
    <property type="match status" value="1"/>
</dbReference>
<evidence type="ECO:0000256" key="2">
    <source>
        <dbReference type="ARBA" id="ARBA00011245"/>
    </source>
</evidence>
<keyword evidence="5" id="KW-0049">Antioxidant</keyword>
<proteinExistence type="inferred from homology"/>
<feature type="domain" description="Thioredoxin" evidence="14">
    <location>
        <begin position="14"/>
        <end position="161"/>
    </location>
</feature>
<dbReference type="GO" id="GO:0045454">
    <property type="term" value="P:cell redox homeostasis"/>
    <property type="evidence" value="ECO:0007669"/>
    <property type="project" value="TreeGrafter"/>
</dbReference>
<dbReference type="SUPFAM" id="SSF52833">
    <property type="entry name" value="Thioredoxin-like"/>
    <property type="match status" value="1"/>
</dbReference>
<evidence type="ECO:0000256" key="13">
    <source>
        <dbReference type="PIRSR" id="PIRSR000239-1"/>
    </source>
</evidence>
<dbReference type="PANTHER" id="PTHR42801">
    <property type="entry name" value="THIOREDOXIN-DEPENDENT PEROXIDE REDUCTASE"/>
    <property type="match status" value="1"/>
</dbReference>
<dbReference type="GO" id="GO:0008379">
    <property type="term" value="F:thioredoxin peroxidase activity"/>
    <property type="evidence" value="ECO:0007669"/>
    <property type="project" value="TreeGrafter"/>
</dbReference>
<comment type="catalytic activity">
    <reaction evidence="12">
        <text>a hydroperoxide + [thioredoxin]-dithiol = an alcohol + [thioredoxin]-disulfide + H2O</text>
        <dbReference type="Rhea" id="RHEA:62620"/>
        <dbReference type="Rhea" id="RHEA-COMP:10698"/>
        <dbReference type="Rhea" id="RHEA-COMP:10700"/>
        <dbReference type="ChEBI" id="CHEBI:15377"/>
        <dbReference type="ChEBI" id="CHEBI:29950"/>
        <dbReference type="ChEBI" id="CHEBI:30879"/>
        <dbReference type="ChEBI" id="CHEBI:35924"/>
        <dbReference type="ChEBI" id="CHEBI:50058"/>
        <dbReference type="EC" id="1.11.1.24"/>
    </reaction>
</comment>
<evidence type="ECO:0000259" key="14">
    <source>
        <dbReference type="PROSITE" id="PS51352"/>
    </source>
</evidence>
<evidence type="ECO:0000256" key="4">
    <source>
        <dbReference type="ARBA" id="ARBA00022559"/>
    </source>
</evidence>
<gene>
    <name evidence="15" type="primary">bcp</name>
    <name evidence="15" type="ordered locus">CHU_0565</name>
</gene>
<dbReference type="GO" id="GO:0005737">
    <property type="term" value="C:cytoplasm"/>
    <property type="evidence" value="ECO:0007669"/>
    <property type="project" value="TreeGrafter"/>
</dbReference>
<evidence type="ECO:0000313" key="16">
    <source>
        <dbReference type="Proteomes" id="UP000001822"/>
    </source>
</evidence>
<dbReference type="Gene3D" id="3.40.30.10">
    <property type="entry name" value="Glutaredoxin"/>
    <property type="match status" value="1"/>
</dbReference>
<evidence type="ECO:0000256" key="7">
    <source>
        <dbReference type="ARBA" id="ARBA00023157"/>
    </source>
</evidence>
<dbReference type="EMBL" id="CP000383">
    <property type="protein sequence ID" value="ABG57852.1"/>
    <property type="molecule type" value="Genomic_DNA"/>
</dbReference>
<evidence type="ECO:0000256" key="1">
    <source>
        <dbReference type="ARBA" id="ARBA00003330"/>
    </source>
</evidence>
<comment type="similarity">
    <text evidence="10">Belongs to the peroxiredoxin family. BCP/PrxQ subfamily.</text>
</comment>
<dbReference type="InterPro" id="IPR000866">
    <property type="entry name" value="AhpC/TSA"/>
</dbReference>
<dbReference type="InterPro" id="IPR013766">
    <property type="entry name" value="Thioredoxin_domain"/>
</dbReference>
<keyword evidence="4 15" id="KW-0575">Peroxidase</keyword>
<dbReference type="InterPro" id="IPR036249">
    <property type="entry name" value="Thioredoxin-like_sf"/>
</dbReference>
<comment type="function">
    <text evidence="1">Thiol-specific peroxidase that catalyzes the reduction of hydrogen peroxide and organic hydroperoxides to water and alcohols, respectively. Plays a role in cell protection against oxidative stress by detoxifying peroxides and as sensor of hydrogen peroxide-mediated signaling events.</text>
</comment>
<dbReference type="PANTHER" id="PTHR42801:SF4">
    <property type="entry name" value="AHPC_TSA FAMILY PROTEIN"/>
    <property type="match status" value="1"/>
</dbReference>
<evidence type="ECO:0000256" key="5">
    <source>
        <dbReference type="ARBA" id="ARBA00022862"/>
    </source>
</evidence>
<dbReference type="GO" id="GO:0034599">
    <property type="term" value="P:cellular response to oxidative stress"/>
    <property type="evidence" value="ECO:0007669"/>
    <property type="project" value="TreeGrafter"/>
</dbReference>
<accession>A0A6N4SNH9</accession>
<dbReference type="KEGG" id="chu:CHU_0565"/>
<keyword evidence="8" id="KW-0676">Redox-active center</keyword>
<keyword evidence="16" id="KW-1185">Reference proteome</keyword>